<reference evidence="2" key="1">
    <citation type="submission" date="2022-07" db="EMBL/GenBank/DDBJ databases">
        <title>Taxonomy of Aspergillus series Nigri: significant species reduction supported by multi-species coalescent approaches.</title>
        <authorList>
            <person name="Bian C."/>
            <person name="Kusuya Y."/>
            <person name="Sklenar F."/>
            <person name="D'hooge E."/>
            <person name="Yaguchi T."/>
            <person name="Takahashi H."/>
            <person name="Hubka V."/>
        </authorList>
    </citation>
    <scope>NUCLEOTIDE SEQUENCE</scope>
    <source>
        <strain evidence="2">IFM 56815</strain>
    </source>
</reference>
<sequence>MPMTWNETNDARLLVGILTTTNVKIDMHALANFMGPGCTVSAVQHRIQRLKDKVSTSTPGGTASSPATGTTSTTMTSPGNETPTTPTPATPEKRKRGRPRKNPVAGGGEASTSSSTTTVAAAGAAASSAKKPKAKRAKKANATATATPAVVKNEEVSDDEEEEDVLSELGVPETPGAEGDGAGGEEVQESPVVKGEEEDDA</sequence>
<evidence type="ECO:0008006" key="4">
    <source>
        <dbReference type="Google" id="ProtNLM"/>
    </source>
</evidence>
<gene>
    <name evidence="2" type="ORF">AtubIFM56815_002533</name>
</gene>
<protein>
    <recommendedName>
        <fullName evidence="4">AT hook motif protein</fullName>
    </recommendedName>
</protein>
<comment type="caution">
    <text evidence="2">The sequence shown here is derived from an EMBL/GenBank/DDBJ whole genome shotgun (WGS) entry which is preliminary data.</text>
</comment>
<feature type="region of interest" description="Disordered" evidence="1">
    <location>
        <begin position="51"/>
        <end position="201"/>
    </location>
</feature>
<feature type="compositionally biased region" description="Low complexity" evidence="1">
    <location>
        <begin position="110"/>
        <end position="129"/>
    </location>
</feature>
<feature type="compositionally biased region" description="Acidic residues" evidence="1">
    <location>
        <begin position="156"/>
        <end position="166"/>
    </location>
</feature>
<proteinExistence type="predicted"/>
<evidence type="ECO:0000256" key="1">
    <source>
        <dbReference type="SAM" id="MobiDB-lite"/>
    </source>
</evidence>
<feature type="compositionally biased region" description="Basic residues" evidence="1">
    <location>
        <begin position="130"/>
        <end position="139"/>
    </location>
</feature>
<accession>A0A9W6EQ52</accession>
<name>A0A9W6EQ52_ASPTU</name>
<dbReference type="Proteomes" id="UP001144157">
    <property type="component" value="Unassembled WGS sequence"/>
</dbReference>
<organism evidence="2 3">
    <name type="scientific">Aspergillus tubingensis</name>
    <dbReference type="NCBI Taxonomy" id="5068"/>
    <lineage>
        <taxon>Eukaryota</taxon>
        <taxon>Fungi</taxon>
        <taxon>Dikarya</taxon>
        <taxon>Ascomycota</taxon>
        <taxon>Pezizomycotina</taxon>
        <taxon>Eurotiomycetes</taxon>
        <taxon>Eurotiomycetidae</taxon>
        <taxon>Eurotiales</taxon>
        <taxon>Aspergillaceae</taxon>
        <taxon>Aspergillus</taxon>
        <taxon>Aspergillus subgen. Circumdati</taxon>
    </lineage>
</organism>
<evidence type="ECO:0000313" key="2">
    <source>
        <dbReference type="EMBL" id="GLA88093.1"/>
    </source>
</evidence>
<feature type="compositionally biased region" description="Low complexity" evidence="1">
    <location>
        <begin position="55"/>
        <end position="84"/>
    </location>
</feature>
<evidence type="ECO:0000313" key="3">
    <source>
        <dbReference type="Proteomes" id="UP001144157"/>
    </source>
</evidence>
<dbReference type="AlphaFoldDB" id="A0A9W6EQ52"/>
<dbReference type="EMBL" id="BRPE01000012">
    <property type="protein sequence ID" value="GLA88093.1"/>
    <property type="molecule type" value="Genomic_DNA"/>
</dbReference>
<feature type="compositionally biased region" description="Low complexity" evidence="1">
    <location>
        <begin position="140"/>
        <end position="151"/>
    </location>
</feature>